<dbReference type="Pfam" id="PF15593">
    <property type="entry name" value="Imm42"/>
    <property type="match status" value="1"/>
</dbReference>
<evidence type="ECO:0000313" key="2">
    <source>
        <dbReference type="Proteomes" id="UP000003688"/>
    </source>
</evidence>
<protein>
    <submittedName>
        <fullName evidence="1">Uncharacterized protein</fullName>
    </submittedName>
</protein>
<reference evidence="1 2" key="1">
    <citation type="journal article" date="2011" name="J. Bacteriol.">
        <title>Genome sequence of 'Pedosphaera parvula' Ellin514, an aerobic Verrucomicrobial isolate from pasture soil.</title>
        <authorList>
            <person name="Kant R."/>
            <person name="van Passel M.W."/>
            <person name="Sangwan P."/>
            <person name="Palva A."/>
            <person name="Lucas S."/>
            <person name="Copeland A."/>
            <person name="Lapidus A."/>
            <person name="Glavina Del Rio T."/>
            <person name="Dalin E."/>
            <person name="Tice H."/>
            <person name="Bruce D."/>
            <person name="Goodwin L."/>
            <person name="Pitluck S."/>
            <person name="Chertkov O."/>
            <person name="Larimer F.W."/>
            <person name="Land M.L."/>
            <person name="Hauser L."/>
            <person name="Brettin T.S."/>
            <person name="Detter J.C."/>
            <person name="Han S."/>
            <person name="de Vos W.M."/>
            <person name="Janssen P.H."/>
            <person name="Smidt H."/>
        </authorList>
    </citation>
    <scope>NUCLEOTIDE SEQUENCE [LARGE SCALE GENOMIC DNA]</scope>
    <source>
        <strain evidence="1 2">Ellin514</strain>
    </source>
</reference>
<comment type="caution">
    <text evidence="1">The sequence shown here is derived from an EMBL/GenBank/DDBJ whole genome shotgun (WGS) entry which is preliminary data.</text>
</comment>
<proteinExistence type="predicted"/>
<sequence length="191" mass="21373">MTVITAGDKTRFAIESGISKAYESLGSRALGYFVIYIREHCYGVYAPDATLLACSYGTVKELIARRGKHTTPFATEPDAGAIADAFRDSRYAPDKIDEPFFGISNFSDIVSDSNMQWAPDGDEAFDDGSYVLQFDVGDRVRLIAFRSIEEGYHHDPRTLEDIWLGADEFYSILQQWLENFTSAWTAAPKIP</sequence>
<gene>
    <name evidence="1" type="ORF">Cflav_PD0962</name>
</gene>
<dbReference type="EMBL" id="ABOX02000052">
    <property type="protein sequence ID" value="EEF57997.1"/>
    <property type="molecule type" value="Genomic_DNA"/>
</dbReference>
<evidence type="ECO:0000313" key="1">
    <source>
        <dbReference type="EMBL" id="EEF57997.1"/>
    </source>
</evidence>
<name>B9XQ79_PEDPL</name>
<dbReference type="RefSeq" id="WP_007417965.1">
    <property type="nucleotide sequence ID" value="NZ_ABOX02000052.1"/>
</dbReference>
<accession>B9XQ79</accession>
<keyword evidence="2" id="KW-1185">Reference proteome</keyword>
<dbReference type="Proteomes" id="UP000003688">
    <property type="component" value="Unassembled WGS sequence"/>
</dbReference>
<organism evidence="1 2">
    <name type="scientific">Pedosphaera parvula (strain Ellin514)</name>
    <dbReference type="NCBI Taxonomy" id="320771"/>
    <lineage>
        <taxon>Bacteria</taxon>
        <taxon>Pseudomonadati</taxon>
        <taxon>Verrucomicrobiota</taxon>
        <taxon>Pedosphaerae</taxon>
        <taxon>Pedosphaerales</taxon>
        <taxon>Pedosphaeraceae</taxon>
        <taxon>Pedosphaera</taxon>
    </lineage>
</organism>
<dbReference type="InterPro" id="IPR028958">
    <property type="entry name" value="Imm42"/>
</dbReference>
<dbReference type="AlphaFoldDB" id="B9XQ79"/>